<proteinExistence type="predicted"/>
<evidence type="ECO:0000256" key="2">
    <source>
        <dbReference type="ARBA" id="ARBA00022723"/>
    </source>
</evidence>
<dbReference type="GO" id="GO:0046872">
    <property type="term" value="F:metal ion binding"/>
    <property type="evidence" value="ECO:0007669"/>
    <property type="project" value="UniProtKB-KW"/>
</dbReference>
<evidence type="ECO:0000313" key="8">
    <source>
        <dbReference type="EMBL" id="GAX62446.1"/>
    </source>
</evidence>
<evidence type="ECO:0000256" key="3">
    <source>
        <dbReference type="ARBA" id="ARBA00023004"/>
    </source>
</evidence>
<reference evidence="7" key="1">
    <citation type="journal article" date="2017" name="Environ. Microbiol. Rep.">
        <title>Genetic diversity of marine anaerobic ammonium-oxidizing bacteria as revealed by genomic and proteomic analyses of 'Candidatus Scalindua japonica'.</title>
        <authorList>
            <person name="Oshiki M."/>
            <person name="Mizuto K."/>
            <person name="Kimura Z."/>
            <person name="Kindaichi T."/>
            <person name="Satoh H."/>
            <person name="Okabe S."/>
        </authorList>
    </citation>
    <scope>NUCLEOTIDE SEQUENCE</scope>
    <source>
        <strain evidence="7">Husup-a2</strain>
    </source>
</reference>
<accession>A0A286U2S0</accession>
<reference evidence="9" key="2">
    <citation type="journal article" date="2017" name="Environ. Microbiol. Rep.">
        <title>Genetic Diversity of Marine Anaerobic Ammonium-Oxidizing Bacteria as Revealed by Genomic and Proteomic Analyses of 'Candidatus Scalindua japonica'.</title>
        <authorList>
            <person name="Oshiki M."/>
            <person name="Mizuto K."/>
            <person name="Kimura Z."/>
            <person name="Kindaichi T."/>
            <person name="Satoh H."/>
            <person name="Okabe S."/>
        </authorList>
    </citation>
    <scope>NUCLEOTIDE SEQUENCE [LARGE SCALE GENOMIC DNA]</scope>
    <source>
        <strain evidence="9">husup-a2</strain>
    </source>
</reference>
<dbReference type="AlphaFoldDB" id="A0A286U2S0"/>
<name>A0A286U2S0_9BACT</name>
<dbReference type="Gene3D" id="1.10.760.10">
    <property type="entry name" value="Cytochrome c-like domain"/>
    <property type="match status" value="1"/>
</dbReference>
<organism evidence="7 9">
    <name type="scientific">Candidatus Scalindua japonica</name>
    <dbReference type="NCBI Taxonomy" id="1284222"/>
    <lineage>
        <taxon>Bacteria</taxon>
        <taxon>Pseudomonadati</taxon>
        <taxon>Planctomycetota</taxon>
        <taxon>Candidatus Brocadiia</taxon>
        <taxon>Candidatus Brocadiales</taxon>
        <taxon>Candidatus Scalinduaceae</taxon>
        <taxon>Candidatus Scalindua</taxon>
    </lineage>
</organism>
<dbReference type="InterPro" id="IPR036909">
    <property type="entry name" value="Cyt_c-like_dom_sf"/>
</dbReference>
<keyword evidence="5" id="KW-1133">Transmembrane helix</keyword>
<dbReference type="Pfam" id="PF13442">
    <property type="entry name" value="Cytochrome_CBB3"/>
    <property type="match status" value="1"/>
</dbReference>
<evidence type="ECO:0000259" key="6">
    <source>
        <dbReference type="PROSITE" id="PS51007"/>
    </source>
</evidence>
<gene>
    <name evidence="7" type="ORF">SCALIN_C31_0075</name>
    <name evidence="8" type="ORF">SCALIN_C32_0005</name>
</gene>
<dbReference type="OrthoDB" id="9809720at2"/>
<dbReference type="GO" id="GO:0009055">
    <property type="term" value="F:electron transfer activity"/>
    <property type="evidence" value="ECO:0007669"/>
    <property type="project" value="InterPro"/>
</dbReference>
<evidence type="ECO:0000256" key="5">
    <source>
        <dbReference type="SAM" id="Phobius"/>
    </source>
</evidence>
<sequence>MKEKYRLSQKMPAISFFTIFIFLFFPLIQPYANTEEGTRTERYELKFQPEESFEIRNGRRVYQEHCSPCHGKYGKGDGNYYASDLKPKPGNFTDPDFMDQVQDEYLIEVIKKGTAAFGKSPFCPPWQYTLKEEEKIRNVVTFLRTFTVKTAR</sequence>
<feature type="transmembrane region" description="Helical" evidence="5">
    <location>
        <begin position="12"/>
        <end position="32"/>
    </location>
</feature>
<dbReference type="EMBL" id="BAOS01000032">
    <property type="protein sequence ID" value="GAX62446.1"/>
    <property type="molecule type" value="Genomic_DNA"/>
</dbReference>
<evidence type="ECO:0000256" key="1">
    <source>
        <dbReference type="ARBA" id="ARBA00022617"/>
    </source>
</evidence>
<dbReference type="Proteomes" id="UP000218542">
    <property type="component" value="Unassembled WGS sequence"/>
</dbReference>
<evidence type="ECO:0000256" key="4">
    <source>
        <dbReference type="PROSITE-ProRule" id="PRU00433"/>
    </source>
</evidence>
<feature type="domain" description="Cytochrome c" evidence="6">
    <location>
        <begin position="53"/>
        <end position="147"/>
    </location>
</feature>
<dbReference type="RefSeq" id="WP_096895831.1">
    <property type="nucleotide sequence ID" value="NZ_BAOS01000031.1"/>
</dbReference>
<protein>
    <submittedName>
        <fullName evidence="7 8">Cytochrome c, mono-and diheme variant</fullName>
    </submittedName>
</protein>
<keyword evidence="2 4" id="KW-0479">Metal-binding</keyword>
<evidence type="ECO:0000313" key="7">
    <source>
        <dbReference type="EMBL" id="GAX62440.1"/>
    </source>
</evidence>
<keyword evidence="9" id="KW-1185">Reference proteome</keyword>
<dbReference type="EMBL" id="BAOS01000031">
    <property type="protein sequence ID" value="GAX62440.1"/>
    <property type="molecule type" value="Genomic_DNA"/>
</dbReference>
<dbReference type="InterPro" id="IPR009056">
    <property type="entry name" value="Cyt_c-like_dom"/>
</dbReference>
<comment type="caution">
    <text evidence="7">The sequence shown here is derived from an EMBL/GenBank/DDBJ whole genome shotgun (WGS) entry which is preliminary data.</text>
</comment>
<evidence type="ECO:0000313" key="9">
    <source>
        <dbReference type="Proteomes" id="UP000218542"/>
    </source>
</evidence>
<dbReference type="GO" id="GO:0020037">
    <property type="term" value="F:heme binding"/>
    <property type="evidence" value="ECO:0007669"/>
    <property type="project" value="InterPro"/>
</dbReference>
<keyword evidence="5" id="KW-0812">Transmembrane</keyword>
<keyword evidence="1 4" id="KW-0349">Heme</keyword>
<keyword evidence="5" id="KW-0472">Membrane</keyword>
<dbReference type="PROSITE" id="PS51007">
    <property type="entry name" value="CYTC"/>
    <property type="match status" value="1"/>
</dbReference>
<keyword evidence="3 4" id="KW-0408">Iron</keyword>
<dbReference type="SUPFAM" id="SSF46626">
    <property type="entry name" value="Cytochrome c"/>
    <property type="match status" value="1"/>
</dbReference>